<reference evidence="3 5" key="1">
    <citation type="submission" date="2015-09" db="EMBL/GenBank/DDBJ databases">
        <title>Identification and resolution of microdiversity through metagenomic sequencing of parallel consortia.</title>
        <authorList>
            <person name="Nelson W.C."/>
            <person name="Romine M.F."/>
            <person name="Lindemann S.R."/>
        </authorList>
    </citation>
    <scope>NUCLEOTIDE SEQUENCE [LARGE SCALE GENOMIC DNA]</scope>
    <source>
        <strain evidence="3">HL-109</strain>
    </source>
</reference>
<reference evidence="4 6" key="2">
    <citation type="submission" date="2016-08" db="EMBL/GenBank/DDBJ databases">
        <authorList>
            <person name="Varghese N."/>
            <person name="Submissions Spin"/>
        </authorList>
    </citation>
    <scope>NUCLEOTIDE SEQUENCE [LARGE SCALE GENOMIC DNA]</scope>
    <source>
        <strain evidence="4 6">HL-109</strain>
    </source>
</reference>
<dbReference type="SUPFAM" id="SSF89796">
    <property type="entry name" value="CoA-transferase family III (CaiB/BaiF)"/>
    <property type="match status" value="1"/>
</dbReference>
<evidence type="ECO:0000313" key="5">
    <source>
        <dbReference type="Proteomes" id="UP000050497"/>
    </source>
</evidence>
<dbReference type="AlphaFoldDB" id="A0A0P7X9C6"/>
<accession>A0A0P7X9C6</accession>
<dbReference type="InterPro" id="IPR023606">
    <property type="entry name" value="CoA-Trfase_III_dom_1_sf"/>
</dbReference>
<dbReference type="EMBL" id="LJSX01000005">
    <property type="protein sequence ID" value="KPQ11797.1"/>
    <property type="molecule type" value="Genomic_DNA"/>
</dbReference>
<dbReference type="Proteomes" id="UP000050497">
    <property type="component" value="Unassembled WGS sequence"/>
</dbReference>
<keyword evidence="6" id="KW-1185">Reference proteome</keyword>
<name>A0A0P7X9C6_9HYPH</name>
<dbReference type="Gene3D" id="3.40.50.10540">
    <property type="entry name" value="Crotonobetainyl-coa:carnitine coa-transferase, domain 1"/>
    <property type="match status" value="1"/>
</dbReference>
<dbReference type="InterPro" id="IPR044855">
    <property type="entry name" value="CoA-Trfase_III_dom3_sf"/>
</dbReference>
<evidence type="ECO:0000313" key="6">
    <source>
        <dbReference type="Proteomes" id="UP000182800"/>
    </source>
</evidence>
<comment type="caution">
    <text evidence="3">The sequence shown here is derived from an EMBL/GenBank/DDBJ whole genome shotgun (WGS) entry which is preliminary data.</text>
</comment>
<dbReference type="PANTHER" id="PTHR48207:SF3">
    <property type="entry name" value="SUCCINATE--HYDROXYMETHYLGLUTARATE COA-TRANSFERASE"/>
    <property type="match status" value="1"/>
</dbReference>
<dbReference type="STRING" id="1653334.GA0071312_3259"/>
<organism evidence="3 5">
    <name type="scientific">Saliniramus fredricksonii</name>
    <dbReference type="NCBI Taxonomy" id="1653334"/>
    <lineage>
        <taxon>Bacteria</taxon>
        <taxon>Pseudomonadati</taxon>
        <taxon>Pseudomonadota</taxon>
        <taxon>Alphaproteobacteria</taxon>
        <taxon>Hyphomicrobiales</taxon>
        <taxon>Salinarimonadaceae</taxon>
        <taxon>Saliniramus</taxon>
    </lineage>
</organism>
<protein>
    <submittedName>
        <fullName evidence="4">Crotonobetainyl-CoA:carnitine CoA-transferase CaiB</fullName>
    </submittedName>
    <submittedName>
        <fullName evidence="3">Putative acyl-CoA transferases/carnitine dehydratase</fullName>
    </submittedName>
</protein>
<dbReference type="Pfam" id="PF02515">
    <property type="entry name" value="CoA_transf_3"/>
    <property type="match status" value="1"/>
</dbReference>
<dbReference type="EMBL" id="FMBM01000002">
    <property type="protein sequence ID" value="SCC82278.1"/>
    <property type="molecule type" value="Genomic_DNA"/>
</dbReference>
<evidence type="ECO:0000256" key="2">
    <source>
        <dbReference type="SAM" id="MobiDB-lite"/>
    </source>
</evidence>
<dbReference type="Gene3D" id="3.30.1540.10">
    <property type="entry name" value="formyl-coa transferase, domain 3"/>
    <property type="match status" value="1"/>
</dbReference>
<evidence type="ECO:0000256" key="1">
    <source>
        <dbReference type="ARBA" id="ARBA00022679"/>
    </source>
</evidence>
<proteinExistence type="predicted"/>
<evidence type="ECO:0000313" key="3">
    <source>
        <dbReference type="EMBL" id="KPQ11797.1"/>
    </source>
</evidence>
<dbReference type="OrthoDB" id="9806585at2"/>
<gene>
    <name evidence="4" type="ORF">GA0071312_3259</name>
    <name evidence="3" type="ORF">HLUCCO17_04790</name>
</gene>
<dbReference type="GO" id="GO:0008410">
    <property type="term" value="F:CoA-transferase activity"/>
    <property type="evidence" value="ECO:0007669"/>
    <property type="project" value="TreeGrafter"/>
</dbReference>
<feature type="region of interest" description="Disordered" evidence="2">
    <location>
        <begin position="381"/>
        <end position="407"/>
    </location>
</feature>
<dbReference type="InterPro" id="IPR050483">
    <property type="entry name" value="CoA-transferase_III_domain"/>
</dbReference>
<dbReference type="Proteomes" id="UP000182800">
    <property type="component" value="Unassembled WGS sequence"/>
</dbReference>
<dbReference type="PATRIC" id="fig|1653334.4.peg.1653"/>
<keyword evidence="1 3" id="KW-0808">Transferase</keyword>
<evidence type="ECO:0000313" key="4">
    <source>
        <dbReference type="EMBL" id="SCC82278.1"/>
    </source>
</evidence>
<sequence>MNDDGTLGAGTQTKPLKGIRVLELARILAGPWIGQTLADLGADVVKVERPGKGDDTRAWGPPFVPGTDGTDLSAAYFHACNRGKRSIAVAFDTKEGQEVIRRLAANADILVENFKVGGLKKYGLDYESLKAVNPRLIYCSVTGFGQSGPYASRAGYDFLIQGMGGIMDLTGEPGGEPQKIGVAFADIFTGLYGVIAIQAALRQRDATGQGAHIDMALLDSLTGVLANQAMNFLVSGRAPMRMGNAHPNIVPYQVFPASDGHVIIATGNDGQFQRLMDVIGAAEAAADPRFADNTSRVNHREDIAAIITDATSRFTRADLLAALERVGVPAGPINTVEDVFSDPHIIARGMQVALPAPEAQGGTIPGVASPMVIDGTRMTAQAPSPRVGEHTQDVLADPDWGGGDAGA</sequence>
<dbReference type="InterPro" id="IPR003673">
    <property type="entry name" value="CoA-Trfase_fam_III"/>
</dbReference>
<dbReference type="PANTHER" id="PTHR48207">
    <property type="entry name" value="SUCCINATE--HYDROXYMETHYLGLUTARATE COA-TRANSFERASE"/>
    <property type="match status" value="1"/>
</dbReference>
<dbReference type="RefSeq" id="WP_074445801.1">
    <property type="nucleotide sequence ID" value="NZ_FMBM01000002.1"/>
</dbReference>